<keyword evidence="1" id="KW-0472">Membrane</keyword>
<evidence type="ECO:0000313" key="2">
    <source>
        <dbReference type="EMBL" id="CBH16142.1"/>
    </source>
</evidence>
<accession>D0A4E8</accession>
<dbReference type="Proteomes" id="UP000002316">
    <property type="component" value="Chromosome 10"/>
</dbReference>
<dbReference type="AlphaFoldDB" id="D0A4E8"/>
<dbReference type="EMBL" id="FN554973">
    <property type="protein sequence ID" value="CBH16142.1"/>
    <property type="molecule type" value="Genomic_DNA"/>
</dbReference>
<keyword evidence="1" id="KW-1133">Transmembrane helix</keyword>
<evidence type="ECO:0000313" key="3">
    <source>
        <dbReference type="Proteomes" id="UP000002316"/>
    </source>
</evidence>
<organism evidence="2 3">
    <name type="scientific">Trypanosoma brucei gambiense (strain MHOM/CI/86/DAL972)</name>
    <dbReference type="NCBI Taxonomy" id="679716"/>
    <lineage>
        <taxon>Eukaryota</taxon>
        <taxon>Discoba</taxon>
        <taxon>Euglenozoa</taxon>
        <taxon>Kinetoplastea</taxon>
        <taxon>Metakinetoplastina</taxon>
        <taxon>Trypanosomatida</taxon>
        <taxon>Trypanosomatidae</taxon>
        <taxon>Trypanosoma</taxon>
    </lineage>
</organism>
<gene>
    <name evidence="2" type="ORF">TbgDal_X12370</name>
</gene>
<proteinExistence type="predicted"/>
<dbReference type="GeneID" id="23864426"/>
<feature type="transmembrane region" description="Helical" evidence="1">
    <location>
        <begin position="31"/>
        <end position="53"/>
    </location>
</feature>
<evidence type="ECO:0000256" key="1">
    <source>
        <dbReference type="SAM" id="Phobius"/>
    </source>
</evidence>
<dbReference type="RefSeq" id="XP_011778406.1">
    <property type="nucleotide sequence ID" value="XM_011780104.1"/>
</dbReference>
<reference evidence="3" key="1">
    <citation type="journal article" date="2010" name="PLoS Negl. Trop. Dis.">
        <title>The genome sequence of Trypanosoma brucei gambiense, causative agent of chronic human african trypanosomiasis.</title>
        <authorList>
            <person name="Jackson A.P."/>
            <person name="Sanders M."/>
            <person name="Berry A."/>
            <person name="McQuillan J."/>
            <person name="Aslett M.A."/>
            <person name="Quail M.A."/>
            <person name="Chukualim B."/>
            <person name="Capewell P."/>
            <person name="MacLeod A."/>
            <person name="Melville S.E."/>
            <person name="Gibson W."/>
            <person name="Barry J.D."/>
            <person name="Berriman M."/>
            <person name="Hertz-Fowler C."/>
        </authorList>
    </citation>
    <scope>NUCLEOTIDE SEQUENCE [LARGE SCALE GENOMIC DNA]</scope>
    <source>
        <strain evidence="3">MHOM/CI/86/DAL972</strain>
    </source>
</reference>
<name>D0A4E8_TRYB9</name>
<protein>
    <submittedName>
        <fullName evidence="2">Uncharacterized protein</fullName>
    </submittedName>
</protein>
<sequence length="108" mass="12234">MNCISVDAVTSLQKEESSWREGHFLHVPLRIFYVCGYAIFFFFFLYLFVHCLYGCNNNSTLCSFSTACYLILPLFSSPPHCMLGTRLSFTFVAVLLGAIHSDAQETGR</sequence>
<keyword evidence="1" id="KW-0812">Transmembrane</keyword>
<dbReference type="KEGG" id="tbg:TbgDal_X12370"/>